<sequence>MRQPSGLPLARTALLLGLATVSVAFAAPLDCSNGESHETVYNTTVGSYDILCGVDYAGGDIGAQGGLASFEDCIELCDFTQGCIDVSYGGGNCWMKGSLGTAVSNGGIWTARSRLTRTDNEVTCLNNRSNGTIYDAENGGSYQVLCGIDYAGGDIGATSEPTFSACMDACDEDPRCNHVSYVSPTCYMKDTVTTALRRSYVWTGKKVPKPVTTSSSTSASSTTTTDSSSTTSASASLTESAGSPSSTETASETETATGAETTSETETASVTETASGTETTSGSETASETETASAETATETASTTASETETATATESASDTETASDTATETFSSVSTTETESIATESTSAESATSTASDSAAQTTASGTTTESATSFTITSSISSSAVPTPTAPSCINGHSHKTNFTTSAGSVYEIICDEEYYGGDLSAAGASTFEACIDTCDFTPDCIDISWVGGTCYMKKQLNALVIADGVATARKVQDPTDDVKPPLTCEGGSANGTIFKTDQGKFYQIYCGYDFPGGDFKGLTTDSFEGCLKACDENLGCINVAYVAPACYLKNVLAAPAINPPVWAAKEVSDPGCAPISPTMYPVANTEVDRSSVENLTPSNDATLNYAEQRPGTKAVSLSIKMLYPQITLENSALVSVTCSEGSVVVEASTAAVQQLIMNTWPTRGLVLFTNSPGCNNATSRGVYRTTGAYAIPNTRRINFVVSSENFATVTSEVAIKYGRVRNPDTPSSTLQYTSTCSGTGTESTAPPTSTSSSSPDTPLSPGALALYNALKEAVKYDEDGNIVAHTDNTQGVVLEVKPYDPSNTTEQEALEDKFRQWGMEPPSSLADRGSTGAAGVCSPPTRTSGVPTKRSLSSYKWLSKRWPSWDDFTEFACDDLVGEVVGAVNDGAGAAVGAACAANDLYENRDAIKCLWSNCYTTTITYYTPPPATKYNFDYSWKVTYPALKQTLRSQGANKVLSCENCGFAVSNIQFAGQIVINMTAGVIKEASITAGLTGAASMVAGLKSDGPWSGEWSYTYSTTELGPITLDNAFNIVPSVLYGIGIKYNTDGAVTTTGGAHFNLNNAEVSMNLLNGNIVSQKNWAPQITFTNPTFTTGANLQMTPYMRWAVNLAVNIYGQVALSPTITSETVVGLGSTYSFSAQSSCPANNLQVTSYVSTKNSCFNVPSNQPSPNDLAVLSSLGGAYCTSYINYRAPTAYQWITTSSIVPSTTTSRSTTTITSTPTITIYPTTSITTYYVFTKTLSTITATATNNKQFPTQFLRKRLDVPDSIDGVPIMPPVSQGHAVPVPVPTATPPAVGTGRYVRRQAPPPAVASVVSGWPASKISYACSQVATGKVTITSTLTSTTTSGVVTVTQAVTANAQGPLSTITSQRTTYLYGGFSTVTVPGPTTTTKYSCPVQTQVSSSSCLKLKINGPAHINGQPFGYQGLSNPFAHPIVSNSVWHLSCNGTLNAFTSQGLGPLGGLIGQGYFFTLGTQYWETQTGFAKANCVKDEATKRLDCTLGPNREQMQILPATYAVSGLHYGGTTMDQRVYYPLWDASKWNSGVSVITLTYEEVDCPCVWT</sequence>
<dbReference type="Gene3D" id="3.50.4.10">
    <property type="entry name" value="Hepatocyte Growth Factor"/>
    <property type="match status" value="1"/>
</dbReference>
<evidence type="ECO:0000256" key="4">
    <source>
        <dbReference type="SAM" id="SignalP"/>
    </source>
</evidence>
<dbReference type="CDD" id="cd01100">
    <property type="entry name" value="APPLE_Factor_XI_like"/>
    <property type="match status" value="1"/>
</dbReference>
<feature type="region of interest" description="Disordered" evidence="3">
    <location>
        <begin position="828"/>
        <end position="852"/>
    </location>
</feature>
<evidence type="ECO:0000256" key="2">
    <source>
        <dbReference type="ARBA" id="ARBA00023157"/>
    </source>
</evidence>
<dbReference type="PANTHER" id="PTHR33946:SF4">
    <property type="entry name" value="COAGULATION FACTOR XI"/>
    <property type="match status" value="1"/>
</dbReference>
<feature type="chain" id="PRO_5041228086" description="Apple domain-containing protein" evidence="4">
    <location>
        <begin position="27"/>
        <end position="1570"/>
    </location>
</feature>
<dbReference type="Pfam" id="PF14295">
    <property type="entry name" value="PAN_4"/>
    <property type="match status" value="4"/>
</dbReference>
<dbReference type="InterPro" id="IPR003609">
    <property type="entry name" value="Pan_app"/>
</dbReference>
<evidence type="ECO:0000256" key="1">
    <source>
        <dbReference type="ARBA" id="ARBA00022737"/>
    </source>
</evidence>
<feature type="compositionally biased region" description="Low complexity" evidence="3">
    <location>
        <begin position="212"/>
        <end position="394"/>
    </location>
</feature>
<keyword evidence="2" id="KW-1015">Disulfide bond</keyword>
<dbReference type="PANTHER" id="PTHR33946">
    <property type="match status" value="1"/>
</dbReference>
<protein>
    <recommendedName>
        <fullName evidence="5">Apple domain-containing protein</fullName>
    </recommendedName>
</protein>
<dbReference type="Pfam" id="PF22974">
    <property type="entry name" value="DUF7029"/>
    <property type="match status" value="1"/>
</dbReference>
<dbReference type="InterPro" id="IPR054293">
    <property type="entry name" value="DUF7029"/>
</dbReference>
<feature type="domain" description="Apple" evidence="5">
    <location>
        <begin position="143"/>
        <end position="208"/>
    </location>
</feature>
<dbReference type="InterPro" id="IPR000177">
    <property type="entry name" value="Apple"/>
</dbReference>
<feature type="region of interest" description="Disordered" evidence="3">
    <location>
        <begin position="729"/>
        <end position="767"/>
    </location>
</feature>
<accession>A0AA40BST4</accession>
<dbReference type="GO" id="GO:0006508">
    <property type="term" value="P:proteolysis"/>
    <property type="evidence" value="ECO:0007669"/>
    <property type="project" value="InterPro"/>
</dbReference>
<dbReference type="GO" id="GO:0005576">
    <property type="term" value="C:extracellular region"/>
    <property type="evidence" value="ECO:0007669"/>
    <property type="project" value="InterPro"/>
</dbReference>
<reference evidence="6" key="1">
    <citation type="submission" date="2023-06" db="EMBL/GenBank/DDBJ databases">
        <title>Genome-scale phylogeny and comparative genomics of the fungal order Sordariales.</title>
        <authorList>
            <consortium name="Lawrence Berkeley National Laboratory"/>
            <person name="Hensen N."/>
            <person name="Bonometti L."/>
            <person name="Westerberg I."/>
            <person name="Brannstrom I.O."/>
            <person name="Guillou S."/>
            <person name="Cros-Aarteil S."/>
            <person name="Calhoun S."/>
            <person name="Haridas S."/>
            <person name="Kuo A."/>
            <person name="Mondo S."/>
            <person name="Pangilinan J."/>
            <person name="Riley R."/>
            <person name="Labutti K."/>
            <person name="Andreopoulos B."/>
            <person name="Lipzen A."/>
            <person name="Chen C."/>
            <person name="Yanf M."/>
            <person name="Daum C."/>
            <person name="Ng V."/>
            <person name="Clum A."/>
            <person name="Steindorff A."/>
            <person name="Ohm R."/>
            <person name="Martin F."/>
            <person name="Silar P."/>
            <person name="Natvig D."/>
            <person name="Lalanne C."/>
            <person name="Gautier V."/>
            <person name="Ament-Velasquez S.L."/>
            <person name="Kruys A."/>
            <person name="Hutchinson M.I."/>
            <person name="Powell A.J."/>
            <person name="Barry K."/>
            <person name="Miller A.N."/>
            <person name="Grigoriev I.V."/>
            <person name="Debuchy R."/>
            <person name="Gladieux P."/>
            <person name="Thoren M.H."/>
            <person name="Johannesson H."/>
        </authorList>
    </citation>
    <scope>NUCLEOTIDE SEQUENCE</scope>
    <source>
        <strain evidence="6">CBS 540.89</strain>
    </source>
</reference>
<evidence type="ECO:0000259" key="5">
    <source>
        <dbReference type="SMART" id="SM00223"/>
    </source>
</evidence>
<organism evidence="6 7">
    <name type="scientific">Apiosordaria backusii</name>
    <dbReference type="NCBI Taxonomy" id="314023"/>
    <lineage>
        <taxon>Eukaryota</taxon>
        <taxon>Fungi</taxon>
        <taxon>Dikarya</taxon>
        <taxon>Ascomycota</taxon>
        <taxon>Pezizomycotina</taxon>
        <taxon>Sordariomycetes</taxon>
        <taxon>Sordariomycetidae</taxon>
        <taxon>Sordariales</taxon>
        <taxon>Lasiosphaeriaceae</taxon>
        <taxon>Apiosordaria</taxon>
    </lineage>
</organism>
<keyword evidence="1" id="KW-0677">Repeat</keyword>
<proteinExistence type="predicted"/>
<feature type="signal peptide" evidence="4">
    <location>
        <begin position="1"/>
        <end position="26"/>
    </location>
</feature>
<feature type="compositionally biased region" description="Low complexity" evidence="3">
    <location>
        <begin position="740"/>
        <end position="767"/>
    </location>
</feature>
<evidence type="ECO:0000313" key="6">
    <source>
        <dbReference type="EMBL" id="KAK0739721.1"/>
    </source>
</evidence>
<keyword evidence="4" id="KW-0732">Signal</keyword>
<evidence type="ECO:0000313" key="7">
    <source>
        <dbReference type="Proteomes" id="UP001172159"/>
    </source>
</evidence>
<dbReference type="Proteomes" id="UP001172159">
    <property type="component" value="Unassembled WGS sequence"/>
</dbReference>
<name>A0AA40BST4_9PEZI</name>
<dbReference type="EMBL" id="JAUKTV010000004">
    <property type="protein sequence ID" value="KAK0739721.1"/>
    <property type="molecule type" value="Genomic_DNA"/>
</dbReference>
<feature type="region of interest" description="Disordered" evidence="3">
    <location>
        <begin position="206"/>
        <end position="400"/>
    </location>
</feature>
<keyword evidence="7" id="KW-1185">Reference proteome</keyword>
<evidence type="ECO:0000256" key="3">
    <source>
        <dbReference type="SAM" id="MobiDB-lite"/>
    </source>
</evidence>
<gene>
    <name evidence="6" type="ORF">B0T21DRAFT_410054</name>
</gene>
<dbReference type="SMART" id="SM00223">
    <property type="entry name" value="APPLE"/>
    <property type="match status" value="1"/>
</dbReference>
<comment type="caution">
    <text evidence="6">The sequence shown here is derived from an EMBL/GenBank/DDBJ whole genome shotgun (WGS) entry which is preliminary data.</text>
</comment>